<reference evidence="2 3" key="1">
    <citation type="submission" date="2020-12" db="EMBL/GenBank/DDBJ databases">
        <title>Geomonas sp. Red259, isolated from paddy soil.</title>
        <authorList>
            <person name="Xu Z."/>
            <person name="Zhang Z."/>
            <person name="Masuda Y."/>
            <person name="Itoh H."/>
            <person name="Senoo K."/>
        </authorList>
    </citation>
    <scope>NUCLEOTIDE SEQUENCE [LARGE SCALE GENOMIC DNA]</scope>
    <source>
        <strain evidence="2 3">Red259</strain>
    </source>
</reference>
<evidence type="ECO:0000313" key="2">
    <source>
        <dbReference type="EMBL" id="MBJ6802619.1"/>
    </source>
</evidence>
<feature type="chain" id="PRO_5047367470" description="DinB family protein" evidence="1">
    <location>
        <begin position="30"/>
        <end position="217"/>
    </location>
</feature>
<organism evidence="2 3">
    <name type="scientific">Geomonas propionica</name>
    <dbReference type="NCBI Taxonomy" id="2798582"/>
    <lineage>
        <taxon>Bacteria</taxon>
        <taxon>Pseudomonadati</taxon>
        <taxon>Thermodesulfobacteriota</taxon>
        <taxon>Desulfuromonadia</taxon>
        <taxon>Geobacterales</taxon>
        <taxon>Geobacteraceae</taxon>
        <taxon>Geomonas</taxon>
    </lineage>
</organism>
<protein>
    <recommendedName>
        <fullName evidence="4">DinB family protein</fullName>
    </recommendedName>
</protein>
<name>A0ABS0YXE6_9BACT</name>
<sequence length="217" mass="23514">MLGKIFHNIFKTMIAVSAMVALTGTPSYAHSKAMDMKETTKAVELRQAQRDLWIGHVFWVRNVALATKAGDVKAAQTAEQNVVKNARAIADSVAPLYGTPAADKLFGLLAGHYGAIKEYMTAFYAADEVGKDKAVAKITANANEIATFLSGANPNWPKETLMGLLSAHGGHHIAQIEAFAKNDYATEAEVWDAMKDHMYMIADALAAGIVKQFPKKF</sequence>
<gene>
    <name evidence="2" type="ORF">JFN90_21025</name>
</gene>
<feature type="signal peptide" evidence="1">
    <location>
        <begin position="1"/>
        <end position="29"/>
    </location>
</feature>
<evidence type="ECO:0008006" key="4">
    <source>
        <dbReference type="Google" id="ProtNLM"/>
    </source>
</evidence>
<evidence type="ECO:0000313" key="3">
    <source>
        <dbReference type="Proteomes" id="UP000641025"/>
    </source>
</evidence>
<dbReference type="RefSeq" id="WP_199397090.1">
    <property type="nucleotide sequence ID" value="NZ_JAEMHK010000021.1"/>
</dbReference>
<keyword evidence="3" id="KW-1185">Reference proteome</keyword>
<evidence type="ECO:0000256" key="1">
    <source>
        <dbReference type="SAM" id="SignalP"/>
    </source>
</evidence>
<comment type="caution">
    <text evidence="2">The sequence shown here is derived from an EMBL/GenBank/DDBJ whole genome shotgun (WGS) entry which is preliminary data.</text>
</comment>
<keyword evidence="1" id="KW-0732">Signal</keyword>
<proteinExistence type="predicted"/>
<dbReference type="Proteomes" id="UP000641025">
    <property type="component" value="Unassembled WGS sequence"/>
</dbReference>
<accession>A0ABS0YXE6</accession>
<dbReference type="EMBL" id="JAEMHK010000021">
    <property type="protein sequence ID" value="MBJ6802619.1"/>
    <property type="molecule type" value="Genomic_DNA"/>
</dbReference>